<gene>
    <name evidence="2" type="ORF">A2264_03265</name>
</gene>
<keyword evidence="1" id="KW-1133">Transmembrane helix</keyword>
<evidence type="ECO:0000256" key="1">
    <source>
        <dbReference type="SAM" id="Phobius"/>
    </source>
</evidence>
<feature type="transmembrane region" description="Helical" evidence="1">
    <location>
        <begin position="102"/>
        <end position="127"/>
    </location>
</feature>
<dbReference type="Proteomes" id="UP000176614">
    <property type="component" value="Unassembled WGS sequence"/>
</dbReference>
<comment type="caution">
    <text evidence="2">The sequence shown here is derived from an EMBL/GenBank/DDBJ whole genome shotgun (WGS) entry which is preliminary data.</text>
</comment>
<protein>
    <submittedName>
        <fullName evidence="2">Uncharacterized protein</fullName>
    </submittedName>
</protein>
<name>A0A1F4VYP0_UNCKA</name>
<dbReference type="AlphaFoldDB" id="A0A1F4VYP0"/>
<evidence type="ECO:0000313" key="3">
    <source>
        <dbReference type="Proteomes" id="UP000176614"/>
    </source>
</evidence>
<feature type="transmembrane region" description="Helical" evidence="1">
    <location>
        <begin position="69"/>
        <end position="90"/>
    </location>
</feature>
<accession>A0A1F4VYP0</accession>
<evidence type="ECO:0000313" key="2">
    <source>
        <dbReference type="EMBL" id="OGC62282.1"/>
    </source>
</evidence>
<dbReference type="EMBL" id="MEVT01000022">
    <property type="protein sequence ID" value="OGC62282.1"/>
    <property type="molecule type" value="Genomic_DNA"/>
</dbReference>
<feature type="transmembrane region" description="Helical" evidence="1">
    <location>
        <begin position="40"/>
        <end position="62"/>
    </location>
</feature>
<proteinExistence type="predicted"/>
<sequence>METSKKLKILGYLVAVNGYVGLVYIVVLLAFAMTTFFTCSYVVGVDSALVFCIVDLIAVLILPRFGKYALTMATVVWSFVISIIQGIGLVKIFEQSFGATDSLMAITLILATILLIVARVMIVVTYGKNGNLR</sequence>
<keyword evidence="1" id="KW-0812">Transmembrane</keyword>
<feature type="transmembrane region" description="Helical" evidence="1">
    <location>
        <begin position="12"/>
        <end position="34"/>
    </location>
</feature>
<reference evidence="2 3" key="1">
    <citation type="journal article" date="2016" name="Nat. Commun.">
        <title>Thousands of microbial genomes shed light on interconnected biogeochemical processes in an aquifer system.</title>
        <authorList>
            <person name="Anantharaman K."/>
            <person name="Brown C.T."/>
            <person name="Hug L.A."/>
            <person name="Sharon I."/>
            <person name="Castelle C.J."/>
            <person name="Probst A.J."/>
            <person name="Thomas B.C."/>
            <person name="Singh A."/>
            <person name="Wilkins M.J."/>
            <person name="Karaoz U."/>
            <person name="Brodie E.L."/>
            <person name="Williams K.H."/>
            <person name="Hubbard S.S."/>
            <person name="Banfield J.F."/>
        </authorList>
    </citation>
    <scope>NUCLEOTIDE SEQUENCE [LARGE SCALE GENOMIC DNA]</scope>
</reference>
<organism evidence="2 3">
    <name type="scientific">candidate division WWE3 bacterium RIFOXYA2_FULL_46_9</name>
    <dbReference type="NCBI Taxonomy" id="1802636"/>
    <lineage>
        <taxon>Bacteria</taxon>
        <taxon>Katanobacteria</taxon>
    </lineage>
</organism>
<keyword evidence="1" id="KW-0472">Membrane</keyword>